<dbReference type="InterPro" id="IPR052509">
    <property type="entry name" value="Metal_resp_DNA-bind_regulator"/>
</dbReference>
<reference evidence="2 3" key="1">
    <citation type="submission" date="2018-02" db="EMBL/GenBank/DDBJ databases">
        <authorList>
            <person name="Cohen D.B."/>
            <person name="Kent A.D."/>
        </authorList>
    </citation>
    <scope>NUCLEOTIDE SEQUENCE [LARGE SCALE GENOMIC DNA]</scope>
    <source>
        <strain evidence="2">1</strain>
    </source>
</reference>
<dbReference type="KEGG" id="mgg:MPLG2_2228"/>
<organism evidence="2 3">
    <name type="scientific">Micropruina glycogenica</name>
    <dbReference type="NCBI Taxonomy" id="75385"/>
    <lineage>
        <taxon>Bacteria</taxon>
        <taxon>Bacillati</taxon>
        <taxon>Actinomycetota</taxon>
        <taxon>Actinomycetes</taxon>
        <taxon>Propionibacteriales</taxon>
        <taxon>Nocardioidaceae</taxon>
        <taxon>Micropruina</taxon>
    </lineage>
</organism>
<dbReference type="PANTHER" id="PTHR33169">
    <property type="entry name" value="PADR-FAMILY TRANSCRIPTIONAL REGULATOR"/>
    <property type="match status" value="1"/>
</dbReference>
<dbReference type="SUPFAM" id="SSF46785">
    <property type="entry name" value="Winged helix' DNA-binding domain"/>
    <property type="match status" value="1"/>
</dbReference>
<sequence>MKGDVLRGHLDLLVLQVLADNPLHGYAIIDELKRRTDDALEVPEGTLYPVLHRLERERLLEASWAEVNGRRRKSYRLTHLGTQALAERRRGWTDFRSAIDAVLGGPTAQPSVGRTP</sequence>
<gene>
    <name evidence="2" type="ORF">MPLG2_2228</name>
</gene>
<dbReference type="Gene3D" id="1.10.10.10">
    <property type="entry name" value="Winged helix-like DNA-binding domain superfamily/Winged helix DNA-binding domain"/>
    <property type="match status" value="1"/>
</dbReference>
<keyword evidence="3" id="KW-1185">Reference proteome</keyword>
<dbReference type="RefSeq" id="WP_105186025.1">
    <property type="nucleotide sequence ID" value="NZ_BAAAGO010000004.1"/>
</dbReference>
<name>A0A2N9JIA4_9ACTN</name>
<protein>
    <submittedName>
        <fullName evidence="2">Transcriptional regulator, PadR-like family</fullName>
    </submittedName>
</protein>
<accession>A0A2N9JIA4</accession>
<dbReference type="InterPro" id="IPR036390">
    <property type="entry name" value="WH_DNA-bd_sf"/>
</dbReference>
<dbReference type="PANTHER" id="PTHR33169:SF14">
    <property type="entry name" value="TRANSCRIPTIONAL REGULATOR RV3488"/>
    <property type="match status" value="1"/>
</dbReference>
<feature type="domain" description="Transcription regulator PadR N-terminal" evidence="1">
    <location>
        <begin position="14"/>
        <end position="87"/>
    </location>
</feature>
<dbReference type="Pfam" id="PF03551">
    <property type="entry name" value="PadR"/>
    <property type="match status" value="1"/>
</dbReference>
<dbReference type="Proteomes" id="UP000238164">
    <property type="component" value="Chromosome 1"/>
</dbReference>
<proteinExistence type="predicted"/>
<evidence type="ECO:0000259" key="1">
    <source>
        <dbReference type="Pfam" id="PF03551"/>
    </source>
</evidence>
<dbReference type="AlphaFoldDB" id="A0A2N9JIA4"/>
<dbReference type="InterPro" id="IPR036388">
    <property type="entry name" value="WH-like_DNA-bd_sf"/>
</dbReference>
<dbReference type="OrthoDB" id="122286at2"/>
<evidence type="ECO:0000313" key="2">
    <source>
        <dbReference type="EMBL" id="SPD87258.1"/>
    </source>
</evidence>
<evidence type="ECO:0000313" key="3">
    <source>
        <dbReference type="Proteomes" id="UP000238164"/>
    </source>
</evidence>
<dbReference type="InterPro" id="IPR005149">
    <property type="entry name" value="Tscrpt_reg_PadR_N"/>
</dbReference>
<dbReference type="EMBL" id="LT985188">
    <property type="protein sequence ID" value="SPD87258.1"/>
    <property type="molecule type" value="Genomic_DNA"/>
</dbReference>